<evidence type="ECO:0000313" key="2">
    <source>
        <dbReference type="Proteomes" id="UP001055811"/>
    </source>
</evidence>
<name>A0ACB9E3M1_CICIN</name>
<comment type="caution">
    <text evidence="1">The sequence shown here is derived from an EMBL/GenBank/DDBJ whole genome shotgun (WGS) entry which is preliminary data.</text>
</comment>
<evidence type="ECO:0000313" key="1">
    <source>
        <dbReference type="EMBL" id="KAI3753168.1"/>
    </source>
</evidence>
<reference evidence="1 2" key="2">
    <citation type="journal article" date="2022" name="Mol. Ecol. Resour.">
        <title>The genomes of chicory, endive, great burdock and yacon provide insights into Asteraceae paleo-polyploidization history and plant inulin production.</title>
        <authorList>
            <person name="Fan W."/>
            <person name="Wang S."/>
            <person name="Wang H."/>
            <person name="Wang A."/>
            <person name="Jiang F."/>
            <person name="Liu H."/>
            <person name="Zhao H."/>
            <person name="Xu D."/>
            <person name="Zhang Y."/>
        </authorList>
    </citation>
    <scope>NUCLEOTIDE SEQUENCE [LARGE SCALE GENOMIC DNA]</scope>
    <source>
        <strain evidence="2">cv. Punajuju</strain>
        <tissue evidence="1">Leaves</tissue>
    </source>
</reference>
<dbReference type="EMBL" id="CM042012">
    <property type="protein sequence ID" value="KAI3753168.1"/>
    <property type="molecule type" value="Genomic_DNA"/>
</dbReference>
<proteinExistence type="predicted"/>
<dbReference type="Proteomes" id="UP001055811">
    <property type="component" value="Linkage Group LG04"/>
</dbReference>
<sequence length="143" mass="16412">MDIMVAESNRVVHRMEPTLKNLRTLMIPTAWRFSTLICELAPGVVKMSMRFFVQILSGIPFTLGFVGLELGGIEDILFLQFLQLLALIFLALATDILLRDRVNQNFLATGGKWLNFPEETFLVNVYAPKLSWIKEHYGMSFYH</sequence>
<reference evidence="2" key="1">
    <citation type="journal article" date="2022" name="Mol. Ecol. Resour.">
        <title>The genomes of chicory, endive, great burdock and yacon provide insights into Asteraceae palaeo-polyploidization history and plant inulin production.</title>
        <authorList>
            <person name="Fan W."/>
            <person name="Wang S."/>
            <person name="Wang H."/>
            <person name="Wang A."/>
            <person name="Jiang F."/>
            <person name="Liu H."/>
            <person name="Zhao H."/>
            <person name="Xu D."/>
            <person name="Zhang Y."/>
        </authorList>
    </citation>
    <scope>NUCLEOTIDE SEQUENCE [LARGE SCALE GENOMIC DNA]</scope>
    <source>
        <strain evidence="2">cv. Punajuju</strain>
    </source>
</reference>
<accession>A0ACB9E3M1</accession>
<protein>
    <submittedName>
        <fullName evidence="1">Uncharacterized protein</fullName>
    </submittedName>
</protein>
<organism evidence="1 2">
    <name type="scientific">Cichorium intybus</name>
    <name type="common">Chicory</name>
    <dbReference type="NCBI Taxonomy" id="13427"/>
    <lineage>
        <taxon>Eukaryota</taxon>
        <taxon>Viridiplantae</taxon>
        <taxon>Streptophyta</taxon>
        <taxon>Embryophyta</taxon>
        <taxon>Tracheophyta</taxon>
        <taxon>Spermatophyta</taxon>
        <taxon>Magnoliopsida</taxon>
        <taxon>eudicotyledons</taxon>
        <taxon>Gunneridae</taxon>
        <taxon>Pentapetalae</taxon>
        <taxon>asterids</taxon>
        <taxon>campanulids</taxon>
        <taxon>Asterales</taxon>
        <taxon>Asteraceae</taxon>
        <taxon>Cichorioideae</taxon>
        <taxon>Cichorieae</taxon>
        <taxon>Cichoriinae</taxon>
        <taxon>Cichorium</taxon>
    </lineage>
</organism>
<keyword evidence="2" id="KW-1185">Reference proteome</keyword>
<gene>
    <name evidence="1" type="ORF">L2E82_25214</name>
</gene>